<dbReference type="Pfam" id="PF02627">
    <property type="entry name" value="CMD"/>
    <property type="match status" value="1"/>
</dbReference>
<dbReference type="Gene3D" id="1.20.1290.10">
    <property type="entry name" value="AhpD-like"/>
    <property type="match status" value="1"/>
</dbReference>
<dbReference type="SUPFAM" id="SSF69118">
    <property type="entry name" value="AhpD-like"/>
    <property type="match status" value="1"/>
</dbReference>
<dbReference type="EMBL" id="PVTV01000018">
    <property type="protein sequence ID" value="PRY96250.1"/>
    <property type="molecule type" value="Genomic_DNA"/>
</dbReference>
<proteinExistence type="predicted"/>
<gene>
    <name evidence="2" type="ORF">BCM14_2872</name>
</gene>
<dbReference type="InterPro" id="IPR052512">
    <property type="entry name" value="4CMD/NDH-1_regulator"/>
</dbReference>
<protein>
    <submittedName>
        <fullName evidence="2">4-carboxymuconolactone decarboxylase</fullName>
    </submittedName>
</protein>
<dbReference type="GO" id="GO:0051920">
    <property type="term" value="F:peroxiredoxin activity"/>
    <property type="evidence" value="ECO:0007669"/>
    <property type="project" value="InterPro"/>
</dbReference>
<reference evidence="2 3" key="1">
    <citation type="submission" date="2018-03" db="EMBL/GenBank/DDBJ databases">
        <title>Genomic Encyclopedia of Type Strains, Phase III (KMG-III): the genomes of soil and plant-associated and newly described type strains.</title>
        <authorList>
            <person name="Whitman W."/>
        </authorList>
    </citation>
    <scope>NUCLEOTIDE SEQUENCE [LARGE SCALE GENOMIC DNA]</scope>
    <source>
        <strain evidence="2 3">MWH-P2sevCIIIb</strain>
    </source>
</reference>
<sequence>MSKKETTNKLWDEGLKTRREVLGAEYVDGSIAKANEFQMAFQHITTEWCWGYAWNRPGLPRKTRSLLNLAMLTALNRSAEIKLHVLGALNNGVTVEEIKETLLHATVYCGIPAGLDAFKAANQVLTEQGAFDKPAAKKTSKKVAAKKAPAKKVAAKKASVKKSAE</sequence>
<dbReference type="InterPro" id="IPR003779">
    <property type="entry name" value="CMD-like"/>
</dbReference>
<evidence type="ECO:0000313" key="3">
    <source>
        <dbReference type="Proteomes" id="UP000238308"/>
    </source>
</evidence>
<dbReference type="PANTHER" id="PTHR33570">
    <property type="entry name" value="4-CARBOXYMUCONOLACTONE DECARBOXYLASE FAMILY PROTEIN"/>
    <property type="match status" value="1"/>
</dbReference>
<dbReference type="OrthoDB" id="9793083at2"/>
<keyword evidence="3" id="KW-1185">Reference proteome</keyword>
<dbReference type="Proteomes" id="UP000238308">
    <property type="component" value="Unassembled WGS sequence"/>
</dbReference>
<organism evidence="2 3">
    <name type="scientific">Jezberella montanilacus</name>
    <dbReference type="NCBI Taxonomy" id="323426"/>
    <lineage>
        <taxon>Bacteria</taxon>
        <taxon>Pseudomonadati</taxon>
        <taxon>Pseudomonadota</taxon>
        <taxon>Betaproteobacteria</taxon>
        <taxon>Burkholderiales</taxon>
        <taxon>Alcaligenaceae</taxon>
        <taxon>Jezberella</taxon>
    </lineage>
</organism>
<evidence type="ECO:0000259" key="1">
    <source>
        <dbReference type="Pfam" id="PF02627"/>
    </source>
</evidence>
<feature type="domain" description="Carboxymuconolactone decarboxylase-like" evidence="1">
    <location>
        <begin position="41"/>
        <end position="122"/>
    </location>
</feature>
<evidence type="ECO:0000313" key="2">
    <source>
        <dbReference type="EMBL" id="PRY96250.1"/>
    </source>
</evidence>
<dbReference type="AlphaFoldDB" id="A0A2T0XBD9"/>
<name>A0A2T0XBD9_9BURK</name>
<dbReference type="InterPro" id="IPR029032">
    <property type="entry name" value="AhpD-like"/>
</dbReference>
<accession>A0A2T0XBD9</accession>
<dbReference type="PANTHER" id="PTHR33570:SF2">
    <property type="entry name" value="CARBOXYMUCONOLACTONE DECARBOXYLASE-LIKE DOMAIN-CONTAINING PROTEIN"/>
    <property type="match status" value="1"/>
</dbReference>
<comment type="caution">
    <text evidence="2">The sequence shown here is derived from an EMBL/GenBank/DDBJ whole genome shotgun (WGS) entry which is preliminary data.</text>
</comment>